<keyword evidence="3" id="KW-0119">Carbohydrate metabolism</keyword>
<feature type="chain" id="PRO_5039069195" description="Alpha-amylase" evidence="4">
    <location>
        <begin position="20"/>
        <end position="697"/>
    </location>
</feature>
<dbReference type="GO" id="GO:0043169">
    <property type="term" value="F:cation binding"/>
    <property type="evidence" value="ECO:0007669"/>
    <property type="project" value="InterPro"/>
</dbReference>
<name>A0A4R8GVN0_9FIRM</name>
<dbReference type="Pfam" id="PF00128">
    <property type="entry name" value="Alpha-amylase"/>
    <property type="match status" value="1"/>
</dbReference>
<comment type="similarity">
    <text evidence="1 2">Belongs to the glycosyl hydrolase 13 family.</text>
</comment>
<feature type="signal peptide" evidence="4">
    <location>
        <begin position="1"/>
        <end position="19"/>
    </location>
</feature>
<dbReference type="Gene3D" id="3.20.20.80">
    <property type="entry name" value="Glycosidases"/>
    <property type="match status" value="1"/>
</dbReference>
<dbReference type="GO" id="GO:0004556">
    <property type="term" value="F:alpha-amylase activity"/>
    <property type="evidence" value="ECO:0007669"/>
    <property type="project" value="UniProtKB-UniRule"/>
</dbReference>
<evidence type="ECO:0000256" key="1">
    <source>
        <dbReference type="ARBA" id="ARBA00008061"/>
    </source>
</evidence>
<evidence type="ECO:0000256" key="4">
    <source>
        <dbReference type="SAM" id="SignalP"/>
    </source>
</evidence>
<proteinExistence type="inferred from homology"/>
<dbReference type="Gene3D" id="3.90.400.10">
    <property type="entry name" value="Oligo-1,6-glucosidase, Domain 2"/>
    <property type="match status" value="1"/>
</dbReference>
<dbReference type="SUPFAM" id="SSF51445">
    <property type="entry name" value="(Trans)glycosidases"/>
    <property type="match status" value="1"/>
</dbReference>
<keyword evidence="7" id="KW-1185">Reference proteome</keyword>
<protein>
    <recommendedName>
        <fullName evidence="3">Alpha-amylase</fullName>
        <ecNumber evidence="3">3.2.1.1</ecNumber>
    </recommendedName>
</protein>
<keyword evidence="3 6" id="KW-0326">Glycosidase</keyword>
<dbReference type="Proteomes" id="UP000295832">
    <property type="component" value="Unassembled WGS sequence"/>
</dbReference>
<accession>A0A4R8GVN0</accession>
<keyword evidence="4" id="KW-0732">Signal</keyword>
<gene>
    <name evidence="6" type="ORF">C7959_12116</name>
</gene>
<keyword evidence="3" id="KW-0378">Hydrolase</keyword>
<dbReference type="InterPro" id="IPR017853">
    <property type="entry name" value="GH"/>
</dbReference>
<reference evidence="6 7" key="1">
    <citation type="submission" date="2019-03" db="EMBL/GenBank/DDBJ databases">
        <title>Subsurface microbial communities from deep shales in Ohio and West Virginia, USA.</title>
        <authorList>
            <person name="Wrighton K."/>
        </authorList>
    </citation>
    <scope>NUCLEOTIDE SEQUENCE [LARGE SCALE GENOMIC DNA]</scope>
    <source>
        <strain evidence="6 7">MSL 6dP</strain>
    </source>
</reference>
<dbReference type="InterPro" id="IPR045857">
    <property type="entry name" value="O16G_dom_2"/>
</dbReference>
<dbReference type="EMBL" id="SOEG01000021">
    <property type="protein sequence ID" value="TDX49063.1"/>
    <property type="molecule type" value="Genomic_DNA"/>
</dbReference>
<dbReference type="STRING" id="926561.GCA_000379025_01891"/>
<dbReference type="PANTHER" id="PTHR10357:SF179">
    <property type="entry name" value="NEUTRAL AND BASIC AMINO ACID TRANSPORT PROTEIN RBAT"/>
    <property type="match status" value="1"/>
</dbReference>
<dbReference type="InterPro" id="IPR006046">
    <property type="entry name" value="Alpha_amylase"/>
</dbReference>
<dbReference type="AlphaFoldDB" id="A0A4R8GVN0"/>
<dbReference type="SMART" id="SM00642">
    <property type="entry name" value="Aamy"/>
    <property type="match status" value="1"/>
</dbReference>
<comment type="catalytic activity">
    <reaction evidence="3">
        <text>Endohydrolysis of (1-&gt;4)-alpha-D-glucosidic linkages in polysaccharides containing three or more (1-&gt;4)-alpha-linked D-glucose units.</text>
        <dbReference type="EC" id="3.2.1.1"/>
    </reaction>
</comment>
<organism evidence="6 7">
    <name type="scientific">Orenia marismortui</name>
    <dbReference type="NCBI Taxonomy" id="46469"/>
    <lineage>
        <taxon>Bacteria</taxon>
        <taxon>Bacillati</taxon>
        <taxon>Bacillota</taxon>
        <taxon>Clostridia</taxon>
        <taxon>Halanaerobiales</taxon>
        <taxon>Halobacteroidaceae</taxon>
        <taxon>Orenia</taxon>
    </lineage>
</organism>
<evidence type="ECO:0000313" key="6">
    <source>
        <dbReference type="EMBL" id="TDX49063.1"/>
    </source>
</evidence>
<dbReference type="InterPro" id="IPR006047">
    <property type="entry name" value="GH13_cat_dom"/>
</dbReference>
<comment type="caution">
    <text evidence="6">The sequence shown here is derived from an EMBL/GenBank/DDBJ whole genome shotgun (WGS) entry which is preliminary data.</text>
</comment>
<dbReference type="GO" id="GO:0009313">
    <property type="term" value="P:oligosaccharide catabolic process"/>
    <property type="evidence" value="ECO:0007669"/>
    <property type="project" value="TreeGrafter"/>
</dbReference>
<evidence type="ECO:0000256" key="2">
    <source>
        <dbReference type="RuleBase" id="RU003615"/>
    </source>
</evidence>
<dbReference type="PANTHER" id="PTHR10357">
    <property type="entry name" value="ALPHA-AMYLASE FAMILY MEMBER"/>
    <property type="match status" value="1"/>
</dbReference>
<feature type="domain" description="Glycosyl hydrolase family 13 catalytic" evidence="5">
    <location>
        <begin position="212"/>
        <end position="581"/>
    </location>
</feature>
<dbReference type="PRINTS" id="PR00110">
    <property type="entry name" value="ALPHAAMYLASE"/>
</dbReference>
<dbReference type="PROSITE" id="PS51257">
    <property type="entry name" value="PROKAR_LIPOPROTEIN"/>
    <property type="match status" value="1"/>
</dbReference>
<sequence length="697" mass="80538">MKKKILLFLLIATIFLLTACNDQLTEGKLSIKVKNQFDESVEQAKVSLDGLNAKQSNAEGVITFNITKPDYELKISKVGYDTLTKKIVLREKESTLVLELKKKDTAVIVDEKEYIDIDDKTVKFLFKTNPYNKVSFYLGEDSNNLTVKEQNIDYDNEGLEISNLKAGKTYYYKIEAKNNEDSTSTEVITFKKLGNTNNWEAPDWPRKAVFYEIFVRSFYDGNNDGVGDFVGLKEKIPYLKDLGVDALWLMPINSSPSYHSYDVVDYYDTNEDYGTIEEFQEFLRAAHENGIKVIMDLVINHTGDKHPWFKAASKEEENKYTDYYVWRDQFDDIYEKGPWGQMVWHKVSTPEYYYGTFWSGMPDLNLRNHKVREEMKKIAKFWLDPNQDGDFSDGVDGFRLDAALHIDEDGDVTHNWWQEFNSAVKKVNPEAFLVGENWTETDKMAQFFEDLDASFNFSLADQIIRMVNGEPRDILGDIEYIHNRYSRYSKDFIDATFLRNHDQNRVAHDLVENKEKMKLASSLLLTLPGTPFLYYGEELGQMGAKPDDNIREPFDWYADAAGEGMTIMAKSNFYNKMKYTEANDGISLEEQKGVEGSVFEHYKEMIKIRKENPIFSTGNYEKIDTPARTYSYRVSGTDQEYNLYVIHNLSSDKKIISVSSDVIELINDSKYKASDSIELKAYGTLILKVKDNNLVIN</sequence>
<evidence type="ECO:0000259" key="5">
    <source>
        <dbReference type="SMART" id="SM00642"/>
    </source>
</evidence>
<evidence type="ECO:0000313" key="7">
    <source>
        <dbReference type="Proteomes" id="UP000295832"/>
    </source>
</evidence>
<dbReference type="EC" id="3.2.1.1" evidence="3"/>
<dbReference type="RefSeq" id="WP_134117569.1">
    <property type="nucleotide sequence ID" value="NZ_SOEG01000021.1"/>
</dbReference>
<dbReference type="CDD" id="cd11316">
    <property type="entry name" value="AmyAc_bac2_AmyA"/>
    <property type="match status" value="1"/>
</dbReference>
<evidence type="ECO:0000256" key="3">
    <source>
        <dbReference type="RuleBase" id="RU361134"/>
    </source>
</evidence>